<sequence>EHPRPRENPNYPPWSNPNPRFPDRPDFLRTDPGRVPDRRDEPGELVDEIKREQLNNASLLKRVSGLENKIKELTLKNVPPITSELIQK</sequence>
<protein>
    <submittedName>
        <fullName evidence="1">7999_t:CDS:1</fullName>
    </submittedName>
</protein>
<organism evidence="1 2">
    <name type="scientific">Cetraspora pellucida</name>
    <dbReference type="NCBI Taxonomy" id="1433469"/>
    <lineage>
        <taxon>Eukaryota</taxon>
        <taxon>Fungi</taxon>
        <taxon>Fungi incertae sedis</taxon>
        <taxon>Mucoromycota</taxon>
        <taxon>Glomeromycotina</taxon>
        <taxon>Glomeromycetes</taxon>
        <taxon>Diversisporales</taxon>
        <taxon>Gigasporaceae</taxon>
        <taxon>Cetraspora</taxon>
    </lineage>
</organism>
<dbReference type="Proteomes" id="UP000789366">
    <property type="component" value="Unassembled WGS sequence"/>
</dbReference>
<evidence type="ECO:0000313" key="2">
    <source>
        <dbReference type="Proteomes" id="UP000789366"/>
    </source>
</evidence>
<feature type="non-terminal residue" evidence="1">
    <location>
        <position position="88"/>
    </location>
</feature>
<name>A0ACA9Q404_9GLOM</name>
<feature type="non-terminal residue" evidence="1">
    <location>
        <position position="1"/>
    </location>
</feature>
<keyword evidence="2" id="KW-1185">Reference proteome</keyword>
<dbReference type="EMBL" id="CAJVPW010034992">
    <property type="protein sequence ID" value="CAG8734751.1"/>
    <property type="molecule type" value="Genomic_DNA"/>
</dbReference>
<gene>
    <name evidence="1" type="ORF">SPELUC_LOCUS13368</name>
</gene>
<evidence type="ECO:0000313" key="1">
    <source>
        <dbReference type="EMBL" id="CAG8734751.1"/>
    </source>
</evidence>
<proteinExistence type="predicted"/>
<accession>A0ACA9Q404</accession>
<reference evidence="1" key="1">
    <citation type="submission" date="2021-06" db="EMBL/GenBank/DDBJ databases">
        <authorList>
            <person name="Kallberg Y."/>
            <person name="Tangrot J."/>
            <person name="Rosling A."/>
        </authorList>
    </citation>
    <scope>NUCLEOTIDE SEQUENCE</scope>
    <source>
        <strain evidence="1">28 12/20/2015</strain>
    </source>
</reference>
<comment type="caution">
    <text evidence="1">The sequence shown here is derived from an EMBL/GenBank/DDBJ whole genome shotgun (WGS) entry which is preliminary data.</text>
</comment>